<evidence type="ECO:0000256" key="1">
    <source>
        <dbReference type="ARBA" id="ARBA00003195"/>
    </source>
</evidence>
<keyword evidence="8" id="KW-0999">Mitochondrion inner membrane</keyword>
<dbReference type="PANTHER" id="PTHR20900">
    <property type="entry name" value="NADH:UBIQUINONE OXIDOREDUCTASE B18-LIKE SUBUNIT"/>
    <property type="match status" value="1"/>
</dbReference>
<keyword evidence="10" id="KW-0496">Mitochondrion</keyword>
<evidence type="ECO:0000256" key="3">
    <source>
        <dbReference type="ARBA" id="ARBA00004637"/>
    </source>
</evidence>
<evidence type="ECO:0000256" key="8">
    <source>
        <dbReference type="ARBA" id="ARBA00022792"/>
    </source>
</evidence>
<comment type="similarity">
    <text evidence="4">Belongs to the complex I NDUFB7 subunit family.</text>
</comment>
<evidence type="ECO:0000256" key="2">
    <source>
        <dbReference type="ARBA" id="ARBA00004569"/>
    </source>
</evidence>
<protein>
    <recommendedName>
        <fullName evidence="5">NADH dehydrogenase [ubiquinone] 1 beta subcomplex subunit 7</fullName>
    </recommendedName>
</protein>
<reference evidence="13" key="1">
    <citation type="submission" date="2015-11" db="EMBL/GenBank/DDBJ databases">
        <title>De novo transcriptome assembly of four potential Pierce s Disease insect vectors from Arizona vineyards.</title>
        <authorList>
            <person name="Tassone E.E."/>
        </authorList>
    </citation>
    <scope>NUCLEOTIDE SEQUENCE</scope>
</reference>
<evidence type="ECO:0000313" key="13">
    <source>
        <dbReference type="EMBL" id="JAT09587.1"/>
    </source>
</evidence>
<keyword evidence="11" id="KW-0472">Membrane</keyword>
<dbReference type="InterPro" id="IPR008698">
    <property type="entry name" value="NDUB7"/>
</dbReference>
<proteinExistence type="inferred from homology"/>
<keyword evidence="9" id="KW-0249">Electron transport</keyword>
<evidence type="ECO:0000256" key="5">
    <source>
        <dbReference type="ARBA" id="ARBA00018677"/>
    </source>
</evidence>
<dbReference type="Pfam" id="PF05676">
    <property type="entry name" value="NDUF_B7"/>
    <property type="match status" value="1"/>
</dbReference>
<evidence type="ECO:0000256" key="12">
    <source>
        <dbReference type="ARBA" id="ARBA00023157"/>
    </source>
</evidence>
<dbReference type="PROSITE" id="PS51808">
    <property type="entry name" value="CHCH"/>
    <property type="match status" value="1"/>
</dbReference>
<evidence type="ECO:0000256" key="6">
    <source>
        <dbReference type="ARBA" id="ARBA00022448"/>
    </source>
</evidence>
<evidence type="ECO:0000256" key="10">
    <source>
        <dbReference type="ARBA" id="ARBA00023128"/>
    </source>
</evidence>
<sequence length="125" mass="15200">MGGMLTLGYNKYRYPDLYPEPDTLPKFDPLYGFPEGREEKVMIATEEEMYSAKVPHEFRDYCAHKYIEFLKCRKENFPWVVKCHHEKHAYHDCEYQEYVDRMKDYERERRLMERSKRISLKASAA</sequence>
<dbReference type="AlphaFoldDB" id="A0A1B6KDR7"/>
<dbReference type="GO" id="GO:0005743">
    <property type="term" value="C:mitochondrial inner membrane"/>
    <property type="evidence" value="ECO:0007669"/>
    <property type="project" value="UniProtKB-SubCell"/>
</dbReference>
<keyword evidence="7" id="KW-0679">Respiratory chain</keyword>
<keyword evidence="12" id="KW-1015">Disulfide bond</keyword>
<accession>A0A1B6KDR7</accession>
<organism evidence="13">
    <name type="scientific">Graphocephala atropunctata</name>
    <dbReference type="NCBI Taxonomy" id="36148"/>
    <lineage>
        <taxon>Eukaryota</taxon>
        <taxon>Metazoa</taxon>
        <taxon>Ecdysozoa</taxon>
        <taxon>Arthropoda</taxon>
        <taxon>Hexapoda</taxon>
        <taxon>Insecta</taxon>
        <taxon>Pterygota</taxon>
        <taxon>Neoptera</taxon>
        <taxon>Paraneoptera</taxon>
        <taxon>Hemiptera</taxon>
        <taxon>Auchenorrhyncha</taxon>
        <taxon>Membracoidea</taxon>
        <taxon>Cicadellidae</taxon>
        <taxon>Cicadellinae</taxon>
        <taxon>Cicadellini</taxon>
        <taxon>Graphocephala</taxon>
    </lineage>
</organism>
<dbReference type="EMBL" id="GEBQ01030390">
    <property type="protein sequence ID" value="JAT09587.1"/>
    <property type="molecule type" value="Transcribed_RNA"/>
</dbReference>
<comment type="function">
    <text evidence="1">Accessory subunit of the mitochondrial membrane respiratory chain NADH dehydrogenase (Complex I), that is believed not to be involved in catalysis. Complex I functions in the transfer of electrons from NADH to the respiratory chain. The immediate electron acceptor for the enzyme is believed to be ubiquinone.</text>
</comment>
<dbReference type="PANTHER" id="PTHR20900:SF0">
    <property type="entry name" value="NADH DEHYDROGENASE [UBIQUINONE] 1 BETA SUBCOMPLEX SUBUNIT 7"/>
    <property type="match status" value="1"/>
</dbReference>
<evidence type="ECO:0000256" key="11">
    <source>
        <dbReference type="ARBA" id="ARBA00023136"/>
    </source>
</evidence>
<evidence type="ECO:0000256" key="4">
    <source>
        <dbReference type="ARBA" id="ARBA00008006"/>
    </source>
</evidence>
<evidence type="ECO:0000256" key="7">
    <source>
        <dbReference type="ARBA" id="ARBA00022660"/>
    </source>
</evidence>
<gene>
    <name evidence="13" type="ORF">g.1246</name>
</gene>
<evidence type="ECO:0000256" key="9">
    <source>
        <dbReference type="ARBA" id="ARBA00022982"/>
    </source>
</evidence>
<dbReference type="GO" id="GO:0005758">
    <property type="term" value="C:mitochondrial intermembrane space"/>
    <property type="evidence" value="ECO:0007669"/>
    <property type="project" value="UniProtKB-SubCell"/>
</dbReference>
<keyword evidence="6" id="KW-0813">Transport</keyword>
<name>A0A1B6KDR7_9HEMI</name>
<comment type="subcellular location">
    <subcellularLocation>
        <location evidence="3">Mitochondrion inner membrane</location>
        <topology evidence="3">Peripheral membrane protein</topology>
    </subcellularLocation>
    <subcellularLocation>
        <location evidence="2">Mitochondrion intermembrane space</location>
    </subcellularLocation>
</comment>